<protein>
    <submittedName>
        <fullName evidence="2">DUF1311 domain-containing protein</fullName>
    </submittedName>
</protein>
<reference evidence="2 3" key="1">
    <citation type="journal article" date="2015" name="Genome Announc.">
        <title>Draft Genome Sequence of Cyanobacterium Hassallia byssoidea Strain VB512170, Isolated from Monuments in India.</title>
        <authorList>
            <person name="Singh D."/>
            <person name="Chandrababunaidu M.M."/>
            <person name="Panda A."/>
            <person name="Sen D."/>
            <person name="Bhattacharyya S."/>
            <person name="Adhikary S.P."/>
            <person name="Tripathy S."/>
        </authorList>
    </citation>
    <scope>NUCLEOTIDE SEQUENCE [LARGE SCALE GENOMIC DNA]</scope>
    <source>
        <strain evidence="2 3">VB512170</strain>
    </source>
</reference>
<accession>A0A846H153</accession>
<name>A0A846H153_9CYAN</name>
<dbReference type="Pfam" id="PF07007">
    <property type="entry name" value="LprI"/>
    <property type="match status" value="1"/>
</dbReference>
<proteinExistence type="predicted"/>
<dbReference type="PANTHER" id="PTHR39176">
    <property type="entry name" value="PERIPLASMIC PROTEIN-RELATED"/>
    <property type="match status" value="1"/>
</dbReference>
<comment type="caution">
    <text evidence="2">The sequence shown here is derived from an EMBL/GenBank/DDBJ whole genome shotgun (WGS) entry which is preliminary data.</text>
</comment>
<evidence type="ECO:0000313" key="2">
    <source>
        <dbReference type="EMBL" id="NEU71406.1"/>
    </source>
</evidence>
<evidence type="ECO:0000259" key="1">
    <source>
        <dbReference type="Pfam" id="PF07007"/>
    </source>
</evidence>
<dbReference type="InterPro" id="IPR009739">
    <property type="entry name" value="LprI-like_N"/>
</dbReference>
<dbReference type="Gene3D" id="1.20.1270.180">
    <property type="match status" value="1"/>
</dbReference>
<dbReference type="AlphaFoldDB" id="A0A846H153"/>
<evidence type="ECO:0000313" key="3">
    <source>
        <dbReference type="Proteomes" id="UP000031549"/>
    </source>
</evidence>
<dbReference type="PANTHER" id="PTHR39176:SF1">
    <property type="entry name" value="PERIPLASMIC PROTEIN"/>
    <property type="match status" value="1"/>
</dbReference>
<dbReference type="RefSeq" id="WP_039738759.1">
    <property type="nucleotide sequence ID" value="NZ_JTCM02000003.1"/>
</dbReference>
<gene>
    <name evidence="2" type="ORF">PI95_002120</name>
</gene>
<organism evidence="2 3">
    <name type="scientific">Hassallia byssoidea VB512170</name>
    <dbReference type="NCBI Taxonomy" id="1304833"/>
    <lineage>
        <taxon>Bacteria</taxon>
        <taxon>Bacillati</taxon>
        <taxon>Cyanobacteriota</taxon>
        <taxon>Cyanophyceae</taxon>
        <taxon>Nostocales</taxon>
        <taxon>Tolypothrichaceae</taxon>
        <taxon>Hassallia</taxon>
    </lineage>
</organism>
<keyword evidence="3" id="KW-1185">Reference proteome</keyword>
<feature type="domain" description="Lysozyme inhibitor LprI-like N-terminal" evidence="1">
    <location>
        <begin position="35"/>
        <end position="125"/>
    </location>
</feature>
<dbReference type="EMBL" id="JTCM02000003">
    <property type="protein sequence ID" value="NEU71406.1"/>
    <property type="molecule type" value="Genomic_DNA"/>
</dbReference>
<dbReference type="Proteomes" id="UP000031549">
    <property type="component" value="Unassembled WGS sequence"/>
</dbReference>
<sequence>MYKRLISTFVLVAIAPLSTLVISLPSIAQTRTINCSKATSTPELKFCSQQSYQAADKKLNQVYQQVVSNLSSEAKQLLTTGQQSWIKFRDNNCNFEVYSSRGGTGYEIFRNGCLERLTKQRTKDLQDYLSSR</sequence>